<dbReference type="GO" id="GO:0071474">
    <property type="term" value="P:cellular hyperosmotic response"/>
    <property type="evidence" value="ECO:0007669"/>
    <property type="project" value="InterPro"/>
</dbReference>
<dbReference type="PRINTS" id="PR00744">
    <property type="entry name" value="GLHYDRLASE37"/>
</dbReference>
<keyword evidence="2 5" id="KW-0574">Periplasm</keyword>
<evidence type="ECO:0000256" key="4">
    <source>
        <dbReference type="ARBA" id="ARBA00023295"/>
    </source>
</evidence>
<dbReference type="GO" id="GO:0005993">
    <property type="term" value="P:trehalose catabolic process"/>
    <property type="evidence" value="ECO:0007669"/>
    <property type="project" value="InterPro"/>
</dbReference>
<protein>
    <recommendedName>
        <fullName evidence="5">Periplasmic trehalase</fullName>
        <ecNumber evidence="5">3.2.1.28</ecNumber>
    </recommendedName>
    <alternativeName>
        <fullName evidence="5">Alpha,alpha-trehalase</fullName>
    </alternativeName>
    <alternativeName>
        <fullName evidence="5">Alpha,alpha-trehalose glucohydrolase</fullName>
    </alternativeName>
</protein>
<dbReference type="Pfam" id="PF01204">
    <property type="entry name" value="Trehalase"/>
    <property type="match status" value="1"/>
</dbReference>
<evidence type="ECO:0000256" key="2">
    <source>
        <dbReference type="ARBA" id="ARBA00022764"/>
    </source>
</evidence>
<dbReference type="HAMAP" id="MF_01060">
    <property type="entry name" value="Peripl_trehalase"/>
    <property type="match status" value="1"/>
</dbReference>
<comment type="function">
    <text evidence="5">Provides the cells with the ability to utilize trehalose at high osmolarity by splitting it into glucose molecules that can subsequently be taken up by the phosphotransferase-mediated uptake system.</text>
</comment>
<dbReference type="NCBIfam" id="NF009774">
    <property type="entry name" value="PRK13271.1"/>
    <property type="match status" value="1"/>
</dbReference>
<dbReference type="EC" id="3.2.1.28" evidence="5"/>
<dbReference type="NCBIfam" id="NF009773">
    <property type="entry name" value="PRK13270.1"/>
    <property type="match status" value="1"/>
</dbReference>
<keyword evidence="3 5" id="KW-0378">Hydrolase</keyword>
<evidence type="ECO:0000256" key="5">
    <source>
        <dbReference type="HAMAP-Rule" id="MF_01060"/>
    </source>
</evidence>
<keyword evidence="1 5" id="KW-0732">Signal</keyword>
<dbReference type="AlphaFoldDB" id="A0AAP9XVS4"/>
<dbReference type="FunFam" id="1.50.10.10:FF:000003">
    <property type="entry name" value="Cytoplasmic trehalase"/>
    <property type="match status" value="1"/>
</dbReference>
<comment type="similarity">
    <text evidence="5">Belongs to the glycosyl hydrolase 37 family.</text>
</comment>
<organism evidence="6 7">
    <name type="scientific">Burkholderia glumae</name>
    <name type="common">Pseudomonas glumae</name>
    <dbReference type="NCBI Taxonomy" id="337"/>
    <lineage>
        <taxon>Bacteria</taxon>
        <taxon>Pseudomonadati</taxon>
        <taxon>Pseudomonadota</taxon>
        <taxon>Betaproteobacteria</taxon>
        <taxon>Burkholderiales</taxon>
        <taxon>Burkholderiaceae</taxon>
        <taxon>Burkholderia</taxon>
    </lineage>
</organism>
<dbReference type="PANTHER" id="PTHR23403:SF1">
    <property type="entry name" value="TREHALASE"/>
    <property type="match status" value="1"/>
</dbReference>
<feature type="binding site" evidence="5">
    <location>
        <position position="210"/>
    </location>
    <ligand>
        <name>substrate</name>
    </ligand>
</feature>
<dbReference type="InterPro" id="IPR001661">
    <property type="entry name" value="Glyco_hydro_37"/>
</dbReference>
<feature type="binding site" evidence="5">
    <location>
        <begin position="217"/>
        <end position="218"/>
    </location>
    <ligand>
        <name>substrate</name>
    </ligand>
</feature>
<feature type="binding site" evidence="5">
    <location>
        <begin position="263"/>
        <end position="265"/>
    </location>
    <ligand>
        <name>substrate</name>
    </ligand>
</feature>
<dbReference type="EMBL" id="CP065600">
    <property type="protein sequence ID" value="QPQ89458.1"/>
    <property type="molecule type" value="Genomic_DNA"/>
</dbReference>
<keyword evidence="4 5" id="KW-0326">Glycosidase</keyword>
<dbReference type="GO" id="GO:0004555">
    <property type="term" value="F:alpha,alpha-trehalase activity"/>
    <property type="evidence" value="ECO:0007669"/>
    <property type="project" value="UniProtKB-UniRule"/>
</dbReference>
<dbReference type="SUPFAM" id="SSF48208">
    <property type="entry name" value="Six-hairpin glycosidases"/>
    <property type="match status" value="1"/>
</dbReference>
<comment type="subcellular location">
    <subcellularLocation>
        <location evidence="5">Periplasm</location>
    </subcellularLocation>
</comment>
<dbReference type="PANTHER" id="PTHR23403">
    <property type="entry name" value="TREHALASE"/>
    <property type="match status" value="1"/>
</dbReference>
<reference evidence="6 7" key="1">
    <citation type="submission" date="2020-12" db="EMBL/GenBank/DDBJ databases">
        <title>FDA dAtabase for Regulatory Grade micrObial Sequences (FDA-ARGOS): Supporting development and validation of Infectious Disease Dx tests.</title>
        <authorList>
            <person name="Minogue T."/>
            <person name="Wolcott M."/>
            <person name="Wasieloski L."/>
            <person name="Aguilar W."/>
            <person name="Moore D."/>
            <person name="Jaissle J."/>
            <person name="Tallon L."/>
            <person name="Sadzewicz L."/>
            <person name="Zhao X."/>
            <person name="Boylan J."/>
            <person name="Ott S."/>
            <person name="Bowen H."/>
            <person name="Vavikolanu K."/>
            <person name="Mehta A."/>
            <person name="Aluvathingal J."/>
            <person name="Nadendla S."/>
            <person name="Yan Y."/>
            <person name="Sichtig H."/>
        </authorList>
    </citation>
    <scope>NUCLEOTIDE SEQUENCE [LARGE SCALE GENOMIC DNA]</scope>
    <source>
        <strain evidence="6 7">FDAARGOS_949</strain>
    </source>
</reference>
<evidence type="ECO:0000313" key="6">
    <source>
        <dbReference type="EMBL" id="QPQ89458.1"/>
    </source>
</evidence>
<dbReference type="InterPro" id="IPR012341">
    <property type="entry name" value="6hp_glycosidase-like_sf"/>
</dbReference>
<evidence type="ECO:0000256" key="1">
    <source>
        <dbReference type="ARBA" id="ARBA00022729"/>
    </source>
</evidence>
<evidence type="ECO:0000313" key="7">
    <source>
        <dbReference type="Proteomes" id="UP000594892"/>
    </source>
</evidence>
<comment type="caution">
    <text evidence="5">Lacks conserved residue(s) required for the propagation of feature annotation.</text>
</comment>
<dbReference type="Proteomes" id="UP000594892">
    <property type="component" value="Chromosome 1"/>
</dbReference>
<sequence>MAILPEQPMSNPAPEAAAQARRALRVSSTKTVAVAARRRARHALGHRAGSMLVLAAAFVSLPACSDMNTAQSATPAAARAAGTDAAAAAAQPAGLLPPPSQLYGDLFVAVQTAQLFPDQKTFVDSTPDADPSTIVQFYAQQKDAPGFSLREFVAKHFTPPVDSVVTPPANQTLRAHIDWLWPRLTRNTDGAPRYGSLIALPKPYVVPGGRFREGYYWDSYFTMLGLQDAGREDLVDAMLDNFAYLIDTVGHVPNGNRTYYASRSQPPFFAYMVELAAKKEGNGVYQKYLPALRKEYAYWMQGEASTPRGSASAHVVAMPDGAILNRYWDASATPRDESYLEDVQTARAATGRPAAEVWRDLRAGAESGWDYSSRWLGDGRTLATIRTTAIVPVDLNSLMYHLEKTIVKGCGVTHDVACVADFSARAARRDAAINRYLWNPAGYYGDYDWQLGKPRDGLSAAALYPLYAGAATPEHAISTAQHVRDTLLQPGGLATTTRNTGQQWDAPNGWAPLQWIAIQGLTRYGERPLADEIGKRFLADVKGVYAREGKLVEKYVVEGAGVGGGGGEYPLQDGFGWTNGVTAKLLDRYGQ</sequence>
<comment type="catalytic activity">
    <reaction evidence="5">
        <text>alpha,alpha-trehalose + H2O = alpha-D-glucose + beta-D-glucose</text>
        <dbReference type="Rhea" id="RHEA:32675"/>
        <dbReference type="ChEBI" id="CHEBI:15377"/>
        <dbReference type="ChEBI" id="CHEBI:15903"/>
        <dbReference type="ChEBI" id="CHEBI:16551"/>
        <dbReference type="ChEBI" id="CHEBI:17925"/>
        <dbReference type="EC" id="3.2.1.28"/>
    </reaction>
</comment>
<dbReference type="PROSITE" id="PS00927">
    <property type="entry name" value="TREHALASE_1"/>
    <property type="match status" value="1"/>
</dbReference>
<feature type="active site" description="Proton donor/acceptor" evidence="5">
    <location>
        <position position="553"/>
    </location>
</feature>
<dbReference type="InterPro" id="IPR018232">
    <property type="entry name" value="Glyco_hydro_37_CS"/>
</dbReference>
<evidence type="ECO:0000256" key="3">
    <source>
        <dbReference type="ARBA" id="ARBA00022801"/>
    </source>
</evidence>
<dbReference type="Gene3D" id="1.50.10.10">
    <property type="match status" value="1"/>
</dbReference>
<accession>A0AAP9XVS4</accession>
<feature type="binding site" evidence="5">
    <location>
        <position position="568"/>
    </location>
    <ligand>
        <name>substrate</name>
    </ligand>
</feature>
<gene>
    <name evidence="5 6" type="primary">treA</name>
    <name evidence="6" type="ORF">I6H06_07340</name>
</gene>
<dbReference type="InterPro" id="IPR008928">
    <property type="entry name" value="6-hairpin_glycosidase_sf"/>
</dbReference>
<name>A0AAP9XVS4_BURGL</name>
<dbReference type="PROSITE" id="PS00928">
    <property type="entry name" value="TREHALASE_2"/>
    <property type="match status" value="1"/>
</dbReference>
<proteinExistence type="inferred from homology"/>
<feature type="binding site" evidence="5">
    <location>
        <position position="368"/>
    </location>
    <ligand>
        <name>substrate</name>
    </ligand>
</feature>
<feature type="active site" description="Proton donor/acceptor" evidence="5">
    <location>
        <position position="370"/>
    </location>
</feature>
<feature type="binding site" evidence="5">
    <location>
        <position position="254"/>
    </location>
    <ligand>
        <name>substrate</name>
    </ligand>
</feature>
<dbReference type="GO" id="GO:0042597">
    <property type="term" value="C:periplasmic space"/>
    <property type="evidence" value="ECO:0007669"/>
    <property type="project" value="UniProtKB-SubCell"/>
</dbReference>
<dbReference type="InterPro" id="IPR023720">
    <property type="entry name" value="Trehalase_periplasmic"/>
</dbReference>